<feature type="domain" description="Glycosyl hydrolase family 13 catalytic" evidence="1">
    <location>
        <begin position="16"/>
        <end position="392"/>
    </location>
</feature>
<dbReference type="Pfam" id="PF22157">
    <property type="entry name" value="SupH-like_C"/>
    <property type="match status" value="1"/>
</dbReference>
<dbReference type="Gene3D" id="3.90.400.10">
    <property type="entry name" value="Oligo-1,6-glucosidase, Domain 2"/>
    <property type="match status" value="1"/>
</dbReference>
<dbReference type="SMART" id="SM00642">
    <property type="entry name" value="Aamy"/>
    <property type="match status" value="1"/>
</dbReference>
<dbReference type="RefSeq" id="WP_345727903.1">
    <property type="nucleotide sequence ID" value="NZ_BAAAYN010000013.1"/>
</dbReference>
<dbReference type="CDD" id="cd11334">
    <property type="entry name" value="AmyAc_TreS"/>
    <property type="match status" value="1"/>
</dbReference>
<dbReference type="Gene3D" id="2.60.40.1180">
    <property type="entry name" value="Golgi alpha-mannosidase II"/>
    <property type="match status" value="1"/>
</dbReference>
<proteinExistence type="predicted"/>
<dbReference type="EMBL" id="BAAAYN010000013">
    <property type="protein sequence ID" value="GAA3386002.1"/>
    <property type="molecule type" value="Genomic_DNA"/>
</dbReference>
<dbReference type="SUPFAM" id="SSF51445">
    <property type="entry name" value="(Trans)glycosidases"/>
    <property type="match status" value="1"/>
</dbReference>
<dbReference type="InterPro" id="IPR006047">
    <property type="entry name" value="GH13_cat_dom"/>
</dbReference>
<evidence type="ECO:0000313" key="2">
    <source>
        <dbReference type="EMBL" id="GAA3386002.1"/>
    </source>
</evidence>
<organism evidence="2 3">
    <name type="scientific">Cryptosporangium minutisporangium</name>
    <dbReference type="NCBI Taxonomy" id="113569"/>
    <lineage>
        <taxon>Bacteria</taxon>
        <taxon>Bacillati</taxon>
        <taxon>Actinomycetota</taxon>
        <taxon>Actinomycetes</taxon>
        <taxon>Cryptosporangiales</taxon>
        <taxon>Cryptosporangiaceae</taxon>
        <taxon>Cryptosporangium</taxon>
    </lineage>
</organism>
<dbReference type="InterPro" id="IPR013780">
    <property type="entry name" value="Glyco_hydro_b"/>
</dbReference>
<comment type="caution">
    <text evidence="2">The sequence shown here is derived from an EMBL/GenBank/DDBJ whole genome shotgun (WGS) entry which is preliminary data.</text>
</comment>
<dbReference type="Proteomes" id="UP001501676">
    <property type="component" value="Unassembled WGS sequence"/>
</dbReference>
<dbReference type="Pfam" id="PF00128">
    <property type="entry name" value="Alpha-amylase"/>
    <property type="match status" value="2"/>
</dbReference>
<keyword evidence="3" id="KW-1185">Reference proteome</keyword>
<dbReference type="Gene3D" id="3.20.20.80">
    <property type="entry name" value="Glycosidases"/>
    <property type="match status" value="1"/>
</dbReference>
<dbReference type="PANTHER" id="PTHR10357">
    <property type="entry name" value="ALPHA-AMYLASE FAMILY MEMBER"/>
    <property type="match status" value="1"/>
</dbReference>
<dbReference type="InterPro" id="IPR045857">
    <property type="entry name" value="O16G_dom_2"/>
</dbReference>
<gene>
    <name evidence="2" type="ORF">GCM10020369_21680</name>
</gene>
<accession>A0ABP6SWP6</accession>
<evidence type="ECO:0000259" key="1">
    <source>
        <dbReference type="SMART" id="SM00642"/>
    </source>
</evidence>
<evidence type="ECO:0000313" key="3">
    <source>
        <dbReference type="Proteomes" id="UP001501676"/>
    </source>
</evidence>
<sequence>MPEHWYREAVVYCCDVETFQDSNGDGVGDFPGLTSRLDYLARLGVTCLWLNPIHPTPNRDDGYDVADFYTVDPRLGTLGDFAEMLHEAGNRGIQVIIDLVVNHTSNQHPWFQSARQSPDSPYRDWYVWSETEPKDRREGMVFPGEQKETWSYDRTAKAWFYHRFYDFMPDLNIANPEVRAEIKRIAAFWVQLGVAGFRMDAAPFVIEATPQSPKDFEFLTELRAHLQWRRGDSVILAEANVPAEELPLFFGDSGGSANRLNMLFDFTLNARMMLALARSDAEPVIDALRDTPKLPESAQWATFLRNHDEVDLSKLTAEQRSDVFAEFGPDKDMQLYERGIRRRLAPMLGNDRRRIELAYAMQFSLRGTPVIRYGEEIGMGDDLSLNGRDSIRTPMQWTPGLNAGFSRGNELVRPVISDGEYGHQTLNVVSQQQDPGSLLSWFERMIRTLRQCPEVGLGGCSVVDVPMPRHVLAHQADQAERGAMVFLHNLADEEVTVDLSTLGEKAEDPYELLADRNYPPVDETLSKISLAGYGYRWIRLRDSTGRRTGGQATRGGLA</sequence>
<protein>
    <submittedName>
        <fullName evidence="2">Alpha-amylase family protein</fullName>
    </submittedName>
</protein>
<name>A0ABP6SWP6_9ACTN</name>
<dbReference type="InterPro" id="IPR054049">
    <property type="entry name" value="SupH-like_C"/>
</dbReference>
<dbReference type="InterPro" id="IPR017853">
    <property type="entry name" value="GH"/>
</dbReference>
<reference evidence="3" key="1">
    <citation type="journal article" date="2019" name="Int. J. Syst. Evol. Microbiol.">
        <title>The Global Catalogue of Microorganisms (GCM) 10K type strain sequencing project: providing services to taxonomists for standard genome sequencing and annotation.</title>
        <authorList>
            <consortium name="The Broad Institute Genomics Platform"/>
            <consortium name="The Broad Institute Genome Sequencing Center for Infectious Disease"/>
            <person name="Wu L."/>
            <person name="Ma J."/>
        </authorList>
    </citation>
    <scope>NUCLEOTIDE SEQUENCE [LARGE SCALE GENOMIC DNA]</scope>
    <source>
        <strain evidence="3">JCM 9458</strain>
    </source>
</reference>
<dbReference type="PANTHER" id="PTHR10357:SF219">
    <property type="entry name" value="MALTOSE ALPHA-D-GLUCOSYLTRANSFERASE"/>
    <property type="match status" value="1"/>
</dbReference>